<evidence type="ECO:0000313" key="2">
    <source>
        <dbReference type="EMBL" id="CDW42818.1"/>
    </source>
</evidence>
<evidence type="ECO:0000256" key="1">
    <source>
        <dbReference type="SAM" id="Phobius"/>
    </source>
</evidence>
<organism evidence="2">
    <name type="scientific">Lepeophtheirus salmonis</name>
    <name type="common">Salmon louse</name>
    <name type="synonym">Caligus salmonis</name>
    <dbReference type="NCBI Taxonomy" id="72036"/>
    <lineage>
        <taxon>Eukaryota</taxon>
        <taxon>Metazoa</taxon>
        <taxon>Ecdysozoa</taxon>
        <taxon>Arthropoda</taxon>
        <taxon>Crustacea</taxon>
        <taxon>Multicrustacea</taxon>
        <taxon>Hexanauplia</taxon>
        <taxon>Copepoda</taxon>
        <taxon>Siphonostomatoida</taxon>
        <taxon>Caligidae</taxon>
        <taxon>Lepeophtheirus</taxon>
    </lineage>
</organism>
<keyword evidence="1" id="KW-0812">Transmembrane</keyword>
<sequence>MNQTQSSTRGMTCLIGVVYYFCVFSLWILKKIIRFIAKVVHFITYSHQKTDTNP</sequence>
<name>A0A0K2UX30_LEPSM</name>
<keyword evidence="1" id="KW-1133">Transmembrane helix</keyword>
<proteinExistence type="predicted"/>
<protein>
    <submittedName>
        <fullName evidence="2">Uncharacterized protein</fullName>
    </submittedName>
</protein>
<feature type="transmembrane region" description="Helical" evidence="1">
    <location>
        <begin position="6"/>
        <end position="29"/>
    </location>
</feature>
<keyword evidence="1" id="KW-0472">Membrane</keyword>
<reference evidence="2" key="1">
    <citation type="submission" date="2014-05" db="EMBL/GenBank/DDBJ databases">
        <authorList>
            <person name="Chronopoulou M."/>
        </authorList>
    </citation>
    <scope>NUCLEOTIDE SEQUENCE</scope>
    <source>
        <tissue evidence="2">Whole organism</tissue>
    </source>
</reference>
<accession>A0A0K2UX30</accession>
<dbReference type="AlphaFoldDB" id="A0A0K2UX30"/>
<dbReference type="EMBL" id="HACA01025457">
    <property type="protein sequence ID" value="CDW42818.1"/>
    <property type="molecule type" value="Transcribed_RNA"/>
</dbReference>